<keyword evidence="1" id="KW-0802">TPR repeat</keyword>
<dbReference type="Pfam" id="PF13432">
    <property type="entry name" value="TPR_16"/>
    <property type="match status" value="2"/>
</dbReference>
<dbReference type="RefSeq" id="WP_372562565.1">
    <property type="nucleotide sequence ID" value="NZ_JBGOSP010000005.1"/>
</dbReference>
<dbReference type="Proteomes" id="UP001571476">
    <property type="component" value="Unassembled WGS sequence"/>
</dbReference>
<gene>
    <name evidence="3" type="ORF">ACEG43_12685</name>
</gene>
<comment type="caution">
    <text evidence="3">The sequence shown here is derived from an EMBL/GenBank/DDBJ whole genome shotgun (WGS) entry which is preliminary data.</text>
</comment>
<dbReference type="PANTHER" id="PTHR12558">
    <property type="entry name" value="CELL DIVISION CYCLE 16,23,27"/>
    <property type="match status" value="1"/>
</dbReference>
<feature type="compositionally biased region" description="Basic and acidic residues" evidence="2">
    <location>
        <begin position="473"/>
        <end position="482"/>
    </location>
</feature>
<dbReference type="SUPFAM" id="SSF48452">
    <property type="entry name" value="TPR-like"/>
    <property type="match status" value="1"/>
</dbReference>
<sequence length="555" mass="58620">MKTEEIEAEQQAPTTVPEPERPLSPLARGGLVSAVTGALVLGGILLVPPSSSERGAAPAPGSAGRAATAEAAGAAASLPDLMALIREREAYLRAHPRDDRSWAVLGAAYVERGQRTADSAYYPKAERALQISLKTRPAGNVDALNGLAALADARHDYRAAKKWGEASVKLAPKRWTTYPLLIDAYGRLGDYKAVDRALQTLTKLRSGAAVMAREGQVYRDRGWRDDALASLTDAAALASTPSEQAACLHRAGQLMWERGEPAQALNYFAQALAADPDHDASLAGKGRALASLGRTTEAVQAYRSVLARYPRPEYALELGELYQSIGFGDAAKAQYGLLRKRVDADGANGVDDSLLLGRFEADHGDPRAAVTRLRAEWKRAPSVQTADALGWALHRAGDDKEALKYAQRATDPEHGGSVRSALIAYHRGEVERKLGLDGPARRHIGEALRINPTFSPLLSPLAKEALAALGDPPADRPDKARETGANVAPAPGHHAAPRSSAPERPGSQRPAGQSPAAHPTAPVAPPKSAAPPARPPAPAKPSSWQAPQTPKPPGA</sequence>
<reference evidence="3 4" key="1">
    <citation type="submission" date="2024-08" db="EMBL/GenBank/DDBJ databases">
        <title>Genome sequence of Streptomyces aureus CACIA-1.46HGO.</title>
        <authorList>
            <person name="Evangelista-Martinez Z."/>
        </authorList>
    </citation>
    <scope>NUCLEOTIDE SEQUENCE [LARGE SCALE GENOMIC DNA]</scope>
    <source>
        <strain evidence="3 4">CACIA-1.46HGO</strain>
    </source>
</reference>
<dbReference type="InterPro" id="IPR019734">
    <property type="entry name" value="TPR_rpt"/>
</dbReference>
<proteinExistence type="predicted"/>
<accession>A0ABV4SEZ6</accession>
<evidence type="ECO:0000313" key="4">
    <source>
        <dbReference type="Proteomes" id="UP001571476"/>
    </source>
</evidence>
<organism evidence="3 4">
    <name type="scientific">Streptomyces aureus</name>
    <dbReference type="NCBI Taxonomy" id="193461"/>
    <lineage>
        <taxon>Bacteria</taxon>
        <taxon>Bacillati</taxon>
        <taxon>Actinomycetota</taxon>
        <taxon>Actinomycetes</taxon>
        <taxon>Kitasatosporales</taxon>
        <taxon>Streptomycetaceae</taxon>
        <taxon>Streptomyces</taxon>
    </lineage>
</organism>
<evidence type="ECO:0000256" key="1">
    <source>
        <dbReference type="PROSITE-ProRule" id="PRU00339"/>
    </source>
</evidence>
<protein>
    <submittedName>
        <fullName evidence="3">Tetratricopeptide repeat protein</fullName>
    </submittedName>
</protein>
<dbReference type="InterPro" id="IPR011990">
    <property type="entry name" value="TPR-like_helical_dom_sf"/>
</dbReference>
<dbReference type="Gene3D" id="1.25.40.10">
    <property type="entry name" value="Tetratricopeptide repeat domain"/>
    <property type="match status" value="3"/>
</dbReference>
<evidence type="ECO:0000313" key="3">
    <source>
        <dbReference type="EMBL" id="MFA3837027.1"/>
    </source>
</evidence>
<dbReference type="PANTHER" id="PTHR12558:SF13">
    <property type="entry name" value="CELL DIVISION CYCLE PROTEIN 27 HOMOLOG"/>
    <property type="match status" value="1"/>
</dbReference>
<dbReference type="SMART" id="SM00028">
    <property type="entry name" value="TPR"/>
    <property type="match status" value="5"/>
</dbReference>
<name>A0ABV4SEZ6_9ACTN</name>
<feature type="region of interest" description="Disordered" evidence="2">
    <location>
        <begin position="1"/>
        <end position="27"/>
    </location>
</feature>
<feature type="compositionally biased region" description="Pro residues" evidence="2">
    <location>
        <begin position="522"/>
        <end position="539"/>
    </location>
</feature>
<keyword evidence="4" id="KW-1185">Reference proteome</keyword>
<evidence type="ECO:0000256" key="2">
    <source>
        <dbReference type="SAM" id="MobiDB-lite"/>
    </source>
</evidence>
<dbReference type="PROSITE" id="PS50005">
    <property type="entry name" value="TPR"/>
    <property type="match status" value="1"/>
</dbReference>
<dbReference type="EMBL" id="JBGOSP010000005">
    <property type="protein sequence ID" value="MFA3837027.1"/>
    <property type="molecule type" value="Genomic_DNA"/>
</dbReference>
<feature type="repeat" description="TPR" evidence="1">
    <location>
        <begin position="245"/>
        <end position="278"/>
    </location>
</feature>
<feature type="region of interest" description="Disordered" evidence="2">
    <location>
        <begin position="469"/>
        <end position="555"/>
    </location>
</feature>